<feature type="transmembrane region" description="Helical" evidence="8">
    <location>
        <begin position="48"/>
        <end position="68"/>
    </location>
</feature>
<feature type="transmembrane region" description="Helical" evidence="8">
    <location>
        <begin position="399"/>
        <end position="419"/>
    </location>
</feature>
<organism evidence="10 11">
    <name type="scientific">Actinoplanes awajinensis subsp. mycoplanecinus</name>
    <dbReference type="NCBI Taxonomy" id="135947"/>
    <lineage>
        <taxon>Bacteria</taxon>
        <taxon>Bacillati</taxon>
        <taxon>Actinomycetota</taxon>
        <taxon>Actinomycetes</taxon>
        <taxon>Micromonosporales</taxon>
        <taxon>Micromonosporaceae</taxon>
        <taxon>Actinoplanes</taxon>
    </lineage>
</organism>
<dbReference type="NCBIfam" id="TIGR00711">
    <property type="entry name" value="efflux_EmrB"/>
    <property type="match status" value="1"/>
</dbReference>
<evidence type="ECO:0000256" key="6">
    <source>
        <dbReference type="ARBA" id="ARBA00023136"/>
    </source>
</evidence>
<dbReference type="PANTHER" id="PTHR42718:SF42">
    <property type="entry name" value="EXPORT PROTEIN"/>
    <property type="match status" value="1"/>
</dbReference>
<feature type="transmembrane region" description="Helical" evidence="8">
    <location>
        <begin position="105"/>
        <end position="126"/>
    </location>
</feature>
<dbReference type="AlphaFoldDB" id="A0A117MRV6"/>
<dbReference type="Gene3D" id="1.20.1250.20">
    <property type="entry name" value="MFS general substrate transporter like domains"/>
    <property type="match status" value="1"/>
</dbReference>
<evidence type="ECO:0000256" key="2">
    <source>
        <dbReference type="ARBA" id="ARBA00022448"/>
    </source>
</evidence>
<dbReference type="OrthoDB" id="7375466at2"/>
<dbReference type="RefSeq" id="WP_067693305.1">
    <property type="nucleotide sequence ID" value="NZ_LLZH01000178.1"/>
</dbReference>
<comment type="subcellular location">
    <subcellularLocation>
        <location evidence="1">Cell membrane</location>
        <topology evidence="1">Multi-pass membrane protein</topology>
    </subcellularLocation>
</comment>
<dbReference type="GO" id="GO:0022857">
    <property type="term" value="F:transmembrane transporter activity"/>
    <property type="evidence" value="ECO:0007669"/>
    <property type="project" value="InterPro"/>
</dbReference>
<keyword evidence="3" id="KW-1003">Cell membrane</keyword>
<feature type="transmembrane region" description="Helical" evidence="8">
    <location>
        <begin position="297"/>
        <end position="320"/>
    </location>
</feature>
<keyword evidence="6 8" id="KW-0472">Membrane</keyword>
<proteinExistence type="predicted"/>
<feature type="domain" description="Major facilitator superfamily (MFS) profile" evidence="9">
    <location>
        <begin position="14"/>
        <end position="462"/>
    </location>
</feature>
<name>A0A117MRV6_9ACTN</name>
<keyword evidence="11" id="KW-1185">Reference proteome</keyword>
<feature type="transmembrane region" description="Helical" evidence="8">
    <location>
        <begin position="200"/>
        <end position="219"/>
    </location>
</feature>
<feature type="transmembrane region" description="Helical" evidence="8">
    <location>
        <begin position="332"/>
        <end position="353"/>
    </location>
</feature>
<dbReference type="SUPFAM" id="SSF103473">
    <property type="entry name" value="MFS general substrate transporter"/>
    <property type="match status" value="1"/>
</dbReference>
<feature type="transmembrane region" description="Helical" evidence="8">
    <location>
        <begin position="138"/>
        <end position="160"/>
    </location>
</feature>
<sequence length="492" mass="50323">MEPVRYGTAAGRWVLLATVLGSSLAFIDATVVNLALPELGRDLDASAAGLQWTINGYALSLASLILVGGSLGDRFGRKRVFMAGVAWFAVASLLCGLAPNVEMLVAARVLQGIGGALLTPGALAILEASFAPGDRARAIGAWSGLGGIGGALGPFLGGWLLEFGSWRFLFLINVPVAALVLWVAARHVPESRDPAAARRFDVLGLVTGAAGLGGLTYGFTAWPAHGASHPVVLIPLVVGVLGLTAFVIVERRSPYPMVPPSIFRNRAFTGANLVTFLVYAANGGVFFLVVVNLQVVAGYPVLAAGLSMLPITVIMLLLSARGGALGQRIGPRIPMTAGPLLCAAALALMSTIGPNAPYLTRVLPAVVLFGLGLALLVAPLTATALGALEDSRAGIASGVNNAVARAAGLLSVAVLPLLAGLGSGSLTESAQLHPVYQHAMLICAGLMVAGSVTAYLTIPARLTKPTPNHSFCDPACTPARSAPSPSEPARPR</sequence>
<keyword evidence="5 8" id="KW-1133">Transmembrane helix</keyword>
<feature type="transmembrane region" description="Helical" evidence="8">
    <location>
        <begin position="166"/>
        <end position="188"/>
    </location>
</feature>
<feature type="transmembrane region" description="Helical" evidence="8">
    <location>
        <begin position="439"/>
        <end position="458"/>
    </location>
</feature>
<reference evidence="10 11" key="1">
    <citation type="submission" date="2015-10" db="EMBL/GenBank/DDBJ databases">
        <authorList>
            <person name="Gilbert D.G."/>
        </authorList>
    </citation>
    <scope>NUCLEOTIDE SEQUENCE [LARGE SCALE GENOMIC DNA]</scope>
    <source>
        <strain evidence="10 11">NRRL B-16712</strain>
    </source>
</reference>
<dbReference type="InterPro" id="IPR020846">
    <property type="entry name" value="MFS_dom"/>
</dbReference>
<accession>A0A117MRV6</accession>
<evidence type="ECO:0000313" key="10">
    <source>
        <dbReference type="EMBL" id="KUL32364.1"/>
    </source>
</evidence>
<evidence type="ECO:0000256" key="1">
    <source>
        <dbReference type="ARBA" id="ARBA00004651"/>
    </source>
</evidence>
<keyword evidence="2" id="KW-0813">Transport</keyword>
<evidence type="ECO:0000313" key="11">
    <source>
        <dbReference type="Proteomes" id="UP000053244"/>
    </source>
</evidence>
<dbReference type="CDD" id="cd17321">
    <property type="entry name" value="MFS_MMR_MDR_like"/>
    <property type="match status" value="1"/>
</dbReference>
<dbReference type="InterPro" id="IPR011701">
    <property type="entry name" value="MFS"/>
</dbReference>
<dbReference type="GO" id="GO:0005886">
    <property type="term" value="C:plasma membrane"/>
    <property type="evidence" value="ECO:0007669"/>
    <property type="project" value="UniProtKB-SubCell"/>
</dbReference>
<protein>
    <submittedName>
        <fullName evidence="10">MFS transporter</fullName>
    </submittedName>
</protein>
<dbReference type="Proteomes" id="UP000053244">
    <property type="component" value="Unassembled WGS sequence"/>
</dbReference>
<feature type="transmembrane region" description="Helical" evidence="8">
    <location>
        <begin position="12"/>
        <end position="36"/>
    </location>
</feature>
<evidence type="ECO:0000256" key="3">
    <source>
        <dbReference type="ARBA" id="ARBA00022475"/>
    </source>
</evidence>
<dbReference type="PANTHER" id="PTHR42718">
    <property type="entry name" value="MAJOR FACILITATOR SUPERFAMILY MULTIDRUG TRANSPORTER MFSC"/>
    <property type="match status" value="1"/>
</dbReference>
<evidence type="ECO:0000256" key="8">
    <source>
        <dbReference type="SAM" id="Phobius"/>
    </source>
</evidence>
<evidence type="ECO:0000259" key="9">
    <source>
        <dbReference type="PROSITE" id="PS50850"/>
    </source>
</evidence>
<comment type="caution">
    <text evidence="10">The sequence shown here is derived from an EMBL/GenBank/DDBJ whole genome shotgun (WGS) entry which is preliminary data.</text>
</comment>
<keyword evidence="4 8" id="KW-0812">Transmembrane</keyword>
<feature type="transmembrane region" description="Helical" evidence="8">
    <location>
        <begin position="270"/>
        <end position="291"/>
    </location>
</feature>
<dbReference type="InterPro" id="IPR036259">
    <property type="entry name" value="MFS_trans_sf"/>
</dbReference>
<feature type="transmembrane region" description="Helical" evidence="8">
    <location>
        <begin position="80"/>
        <end position="99"/>
    </location>
</feature>
<dbReference type="Gene3D" id="1.20.1720.10">
    <property type="entry name" value="Multidrug resistance protein D"/>
    <property type="match status" value="1"/>
</dbReference>
<evidence type="ECO:0000256" key="7">
    <source>
        <dbReference type="SAM" id="MobiDB-lite"/>
    </source>
</evidence>
<dbReference type="InterPro" id="IPR004638">
    <property type="entry name" value="EmrB-like"/>
</dbReference>
<dbReference type="PROSITE" id="PS50850">
    <property type="entry name" value="MFS"/>
    <property type="match status" value="1"/>
</dbReference>
<dbReference type="EMBL" id="LLZH01000178">
    <property type="protein sequence ID" value="KUL32364.1"/>
    <property type="molecule type" value="Genomic_DNA"/>
</dbReference>
<evidence type="ECO:0000256" key="4">
    <source>
        <dbReference type="ARBA" id="ARBA00022692"/>
    </source>
</evidence>
<dbReference type="Pfam" id="PF07690">
    <property type="entry name" value="MFS_1"/>
    <property type="match status" value="1"/>
</dbReference>
<feature type="transmembrane region" description="Helical" evidence="8">
    <location>
        <begin position="365"/>
        <end position="387"/>
    </location>
</feature>
<evidence type="ECO:0000256" key="5">
    <source>
        <dbReference type="ARBA" id="ARBA00022989"/>
    </source>
</evidence>
<feature type="transmembrane region" description="Helical" evidence="8">
    <location>
        <begin position="231"/>
        <end position="249"/>
    </location>
</feature>
<gene>
    <name evidence="10" type="ORF">ADL15_20295</name>
</gene>
<feature type="region of interest" description="Disordered" evidence="7">
    <location>
        <begin position="473"/>
        <end position="492"/>
    </location>
</feature>